<dbReference type="AlphaFoldDB" id="A0A1G5BZM2"/>
<proteinExistence type="predicted"/>
<dbReference type="RefSeq" id="WP_245686499.1">
    <property type="nucleotide sequence ID" value="NZ_FMVT01000001.1"/>
</dbReference>
<dbReference type="SUPFAM" id="SSF159270">
    <property type="entry name" value="YmcC-like"/>
    <property type="match status" value="1"/>
</dbReference>
<dbReference type="PROSITE" id="PS51257">
    <property type="entry name" value="PROKAR_LIPOPROTEIN"/>
    <property type="match status" value="1"/>
</dbReference>
<dbReference type="EMBL" id="FMVT01000001">
    <property type="protein sequence ID" value="SCX95504.1"/>
    <property type="molecule type" value="Genomic_DNA"/>
</dbReference>
<feature type="chain" id="PRO_5011591107" evidence="1">
    <location>
        <begin position="21"/>
        <end position="216"/>
    </location>
</feature>
<evidence type="ECO:0000256" key="1">
    <source>
        <dbReference type="SAM" id="SignalP"/>
    </source>
</evidence>
<dbReference type="Gene3D" id="2.40.360.10">
    <property type="entry name" value="YmcC-like"/>
    <property type="match status" value="1"/>
</dbReference>
<dbReference type="STRING" id="336292.SAMN05660710_00337"/>
<dbReference type="InterPro" id="IPR023373">
    <property type="entry name" value="YmcC_sf"/>
</dbReference>
<keyword evidence="2" id="KW-0449">Lipoprotein</keyword>
<dbReference type="Proteomes" id="UP000199502">
    <property type="component" value="Unassembled WGS sequence"/>
</dbReference>
<organism evidence="2 3">
    <name type="scientific">Paracoccus tibetensis</name>
    <dbReference type="NCBI Taxonomy" id="336292"/>
    <lineage>
        <taxon>Bacteria</taxon>
        <taxon>Pseudomonadati</taxon>
        <taxon>Pseudomonadota</taxon>
        <taxon>Alphaproteobacteria</taxon>
        <taxon>Rhodobacterales</taxon>
        <taxon>Paracoccaceae</taxon>
        <taxon>Paracoccus</taxon>
    </lineage>
</organism>
<name>A0A1G5BZM2_9RHOB</name>
<keyword evidence="1" id="KW-0732">Signal</keyword>
<keyword evidence="3" id="KW-1185">Reference proteome</keyword>
<evidence type="ECO:0000313" key="3">
    <source>
        <dbReference type="Proteomes" id="UP000199502"/>
    </source>
</evidence>
<evidence type="ECO:0000313" key="2">
    <source>
        <dbReference type="EMBL" id="SCX95504.1"/>
    </source>
</evidence>
<gene>
    <name evidence="2" type="ORF">SAMN05660710_00337</name>
</gene>
<accession>A0A1G5BZM2</accession>
<feature type="signal peptide" evidence="1">
    <location>
        <begin position="1"/>
        <end position="20"/>
    </location>
</feature>
<reference evidence="2 3" key="1">
    <citation type="submission" date="2016-10" db="EMBL/GenBank/DDBJ databases">
        <authorList>
            <person name="de Groot N.N."/>
        </authorList>
    </citation>
    <scope>NUCLEOTIDE SEQUENCE [LARGE SCALE GENOMIC DNA]</scope>
    <source>
        <strain evidence="2 3">CGMCC 1.8925</strain>
    </source>
</reference>
<dbReference type="InterPro" id="IPR021308">
    <property type="entry name" value="GfcB"/>
</dbReference>
<sequence>MNMLRGSNRMLALAALALLAACGNQGPGVVGQAVQQVVTSRLPGAEPAAAPAAPRSDAERAAEALQVNPGPLIQVGFEELKQTQIMAMTGQNGAMRTYMNPAEEAVILRGGMIVGTRGILGQDLAVAEPGTEGLIRAGASGTGTRVMRYLGGDGLERPLRFACTVAPAAQGLVQESCEGHGTSFQNTYAVQGGQIPVSRQWVGPGIGYVTIATLRP</sequence>
<protein>
    <submittedName>
        <fullName evidence="2">Group 4 capsule polysaccharide lipoprotein gfcB, YjbF</fullName>
    </submittedName>
</protein>
<dbReference type="Pfam" id="PF11102">
    <property type="entry name" value="YjbF"/>
    <property type="match status" value="1"/>
</dbReference>